<dbReference type="PANTHER" id="PTHR34388:SF1">
    <property type="entry name" value="DNA POLYMERASE III SUBUNIT DELTA"/>
    <property type="match status" value="1"/>
</dbReference>
<dbReference type="InterPro" id="IPR005790">
    <property type="entry name" value="DNA_polIII_delta"/>
</dbReference>
<dbReference type="EMBL" id="PFBB01000014">
    <property type="protein sequence ID" value="PIR88586.1"/>
    <property type="molecule type" value="Genomic_DNA"/>
</dbReference>
<organism evidence="5 6">
    <name type="scientific">Candidatus Harrisonbacteria bacterium CG10_big_fil_rev_8_21_14_0_10_44_23</name>
    <dbReference type="NCBI Taxonomy" id="1974585"/>
    <lineage>
        <taxon>Bacteria</taxon>
        <taxon>Candidatus Harrisoniibacteriota</taxon>
    </lineage>
</organism>
<dbReference type="PANTHER" id="PTHR34388">
    <property type="entry name" value="DNA POLYMERASE III SUBUNIT DELTA"/>
    <property type="match status" value="1"/>
</dbReference>
<dbReference type="GO" id="GO:0003677">
    <property type="term" value="F:DNA binding"/>
    <property type="evidence" value="ECO:0007669"/>
    <property type="project" value="InterPro"/>
</dbReference>
<accession>A0A2H0USE8</accession>
<gene>
    <name evidence="5" type="ORF">COU09_01215</name>
</gene>
<name>A0A2H0USE8_9BACT</name>
<evidence type="ECO:0000256" key="4">
    <source>
        <dbReference type="ARBA" id="ARBA00022932"/>
    </source>
</evidence>
<evidence type="ECO:0000256" key="1">
    <source>
        <dbReference type="ARBA" id="ARBA00022679"/>
    </source>
</evidence>
<evidence type="ECO:0000256" key="3">
    <source>
        <dbReference type="ARBA" id="ARBA00022705"/>
    </source>
</evidence>
<keyword evidence="1" id="KW-0808">Transferase</keyword>
<keyword evidence="4" id="KW-0239">DNA-directed DNA polymerase</keyword>
<keyword evidence="2" id="KW-0548">Nucleotidyltransferase</keyword>
<protein>
    <submittedName>
        <fullName evidence="5">Uncharacterized protein</fullName>
    </submittedName>
</protein>
<dbReference type="AlphaFoldDB" id="A0A2H0USE8"/>
<evidence type="ECO:0000313" key="5">
    <source>
        <dbReference type="EMBL" id="PIR88586.1"/>
    </source>
</evidence>
<dbReference type="GO" id="GO:0006261">
    <property type="term" value="P:DNA-templated DNA replication"/>
    <property type="evidence" value="ECO:0007669"/>
    <property type="project" value="TreeGrafter"/>
</dbReference>
<keyword evidence="3" id="KW-0235">DNA replication</keyword>
<dbReference type="GO" id="GO:0009360">
    <property type="term" value="C:DNA polymerase III complex"/>
    <property type="evidence" value="ECO:0007669"/>
    <property type="project" value="TreeGrafter"/>
</dbReference>
<reference evidence="6" key="1">
    <citation type="submission" date="2017-09" db="EMBL/GenBank/DDBJ databases">
        <title>Depth-based differentiation of microbial function through sediment-hosted aquifers and enrichment of novel symbionts in the deep terrestrial subsurface.</title>
        <authorList>
            <person name="Probst A.J."/>
            <person name="Ladd B."/>
            <person name="Jarett J.K."/>
            <person name="Geller-Mcgrath D.E."/>
            <person name="Sieber C.M.K."/>
            <person name="Emerson J.B."/>
            <person name="Anantharaman K."/>
            <person name="Thomas B.C."/>
            <person name="Malmstrom R."/>
            <person name="Stieglmeier M."/>
            <person name="Klingl A."/>
            <person name="Woyke T."/>
            <person name="Ryan C.M."/>
            <person name="Banfield J.F."/>
        </authorList>
    </citation>
    <scope>NUCLEOTIDE SEQUENCE [LARGE SCALE GENOMIC DNA]</scope>
</reference>
<proteinExistence type="predicted"/>
<evidence type="ECO:0000256" key="2">
    <source>
        <dbReference type="ARBA" id="ARBA00022695"/>
    </source>
</evidence>
<dbReference type="InterPro" id="IPR027417">
    <property type="entry name" value="P-loop_NTPase"/>
</dbReference>
<dbReference type="GO" id="GO:0003887">
    <property type="term" value="F:DNA-directed DNA polymerase activity"/>
    <property type="evidence" value="ECO:0007669"/>
    <property type="project" value="UniProtKB-KW"/>
</dbReference>
<dbReference type="Gene3D" id="3.40.50.300">
    <property type="entry name" value="P-loop containing nucleotide triphosphate hydrolases"/>
    <property type="match status" value="1"/>
</dbReference>
<evidence type="ECO:0000313" key="6">
    <source>
        <dbReference type="Proteomes" id="UP000229615"/>
    </source>
</evidence>
<dbReference type="Proteomes" id="UP000229615">
    <property type="component" value="Unassembled WGS sequence"/>
</dbReference>
<sequence>MFIFLTGPDTYRRDRELRKIVQAFKEKHPNAPILDCDLKEVDGSESLRDALTSFGLFSPKKLIRLINPEEASKEDIKMLKSATDKKDAIIIINQDKTTPPKGFNFLKKVPTLTYHFEKLGGDKLFSFVLEEAKKRGLSLSKSKTQNIINLCAADTWAIINEVEQLSLGGRDKAGSLNGGNFFGLIMSLNSPNSSVEQKLRILEELSVSSDPAMVFNILASLSRDKSKMADYDVLIKSGKLEYPEVLLDFALKQK</sequence>
<dbReference type="SUPFAM" id="SSF52540">
    <property type="entry name" value="P-loop containing nucleoside triphosphate hydrolases"/>
    <property type="match status" value="1"/>
</dbReference>
<comment type="caution">
    <text evidence="5">The sequence shown here is derived from an EMBL/GenBank/DDBJ whole genome shotgun (WGS) entry which is preliminary data.</text>
</comment>